<evidence type="ECO:0000256" key="3">
    <source>
        <dbReference type="ARBA" id="ARBA00022525"/>
    </source>
</evidence>
<dbReference type="InterPro" id="IPR009003">
    <property type="entry name" value="Peptidase_S1_PA"/>
</dbReference>
<dbReference type="PROSITE" id="PS00135">
    <property type="entry name" value="TRYPSIN_SER"/>
    <property type="match status" value="1"/>
</dbReference>
<feature type="chain" id="PRO_5043393757" description="chymotrypsin" evidence="10">
    <location>
        <begin position="18"/>
        <end position="257"/>
    </location>
</feature>
<dbReference type="InterPro" id="IPR001314">
    <property type="entry name" value="Peptidase_S1A"/>
</dbReference>
<dbReference type="PROSITE" id="PS00134">
    <property type="entry name" value="TRYPSIN_HIS"/>
    <property type="match status" value="1"/>
</dbReference>
<comment type="similarity">
    <text evidence="2">Belongs to the peptidase S1 family.</text>
</comment>
<proteinExistence type="inferred from homology"/>
<keyword evidence="6 9" id="KW-0720">Serine protease</keyword>
<dbReference type="InterPro" id="IPR018114">
    <property type="entry name" value="TRYPSIN_HIS"/>
</dbReference>
<dbReference type="Proteomes" id="UP001497644">
    <property type="component" value="Chromosome 4"/>
</dbReference>
<dbReference type="PANTHER" id="PTHR24276">
    <property type="entry name" value="POLYSERASE-RELATED"/>
    <property type="match status" value="1"/>
</dbReference>
<keyword evidence="5 9" id="KW-0378">Hydrolase</keyword>
<gene>
    <name evidence="12" type="ORF">LPLAT_LOCUS9355</name>
</gene>
<keyword evidence="3" id="KW-0964">Secreted</keyword>
<dbReference type="PRINTS" id="PR00722">
    <property type="entry name" value="CHYMOTRYPSIN"/>
</dbReference>
<evidence type="ECO:0000256" key="6">
    <source>
        <dbReference type="ARBA" id="ARBA00022825"/>
    </source>
</evidence>
<evidence type="ECO:0000313" key="12">
    <source>
        <dbReference type="EMBL" id="CAL1683672.1"/>
    </source>
</evidence>
<keyword evidence="10" id="KW-0732">Signal</keyword>
<evidence type="ECO:0000256" key="2">
    <source>
        <dbReference type="ARBA" id="ARBA00007664"/>
    </source>
</evidence>
<feature type="domain" description="Peptidase S1" evidence="11">
    <location>
        <begin position="26"/>
        <end position="255"/>
    </location>
</feature>
<feature type="signal peptide" evidence="10">
    <location>
        <begin position="1"/>
        <end position="17"/>
    </location>
</feature>
<evidence type="ECO:0000313" key="13">
    <source>
        <dbReference type="Proteomes" id="UP001497644"/>
    </source>
</evidence>
<dbReference type="GO" id="GO:0005576">
    <property type="term" value="C:extracellular region"/>
    <property type="evidence" value="ECO:0007669"/>
    <property type="project" value="UniProtKB-SubCell"/>
</dbReference>
<dbReference type="GO" id="GO:0004252">
    <property type="term" value="F:serine-type endopeptidase activity"/>
    <property type="evidence" value="ECO:0007669"/>
    <property type="project" value="UniProtKB-EC"/>
</dbReference>
<protein>
    <recommendedName>
        <fullName evidence="8">chymotrypsin</fullName>
        <ecNumber evidence="8">3.4.21.1</ecNumber>
    </recommendedName>
</protein>
<name>A0AAV2NTX5_9HYME</name>
<evidence type="ECO:0000256" key="5">
    <source>
        <dbReference type="ARBA" id="ARBA00022801"/>
    </source>
</evidence>
<sequence length="257" mass="28304">MLFAALFLLSVTSISQSAVLQYESRIINGEDVAPGEIPYQVSLQQTKNSFHFCGGSILNERYVITAAHCVEDKIPADIIIIAGTVNLNRPSIKRVIKQVIFHEEYDPSNSWLNDIALIKVFTPFKPSGNIGFVTLPKQDEAVQQGTAARVSGFGRISEDGSGSKVLQQATIYITDQEYCKNMYNKILYDIYDTHICANDPNISRGSCKGDSGGPLIVNGKLVGLVSWAKGCSLTDYPTVFTRVPSYIDWIEKNAVEI</sequence>
<dbReference type="InterPro" id="IPR033116">
    <property type="entry name" value="TRYPSIN_SER"/>
</dbReference>
<dbReference type="PROSITE" id="PS50240">
    <property type="entry name" value="TRYPSIN_DOM"/>
    <property type="match status" value="1"/>
</dbReference>
<keyword evidence="7" id="KW-1015">Disulfide bond</keyword>
<dbReference type="SUPFAM" id="SSF50494">
    <property type="entry name" value="Trypsin-like serine proteases"/>
    <property type="match status" value="1"/>
</dbReference>
<keyword evidence="4 9" id="KW-0645">Protease</keyword>
<organism evidence="12 13">
    <name type="scientific">Lasius platythorax</name>
    <dbReference type="NCBI Taxonomy" id="488582"/>
    <lineage>
        <taxon>Eukaryota</taxon>
        <taxon>Metazoa</taxon>
        <taxon>Ecdysozoa</taxon>
        <taxon>Arthropoda</taxon>
        <taxon>Hexapoda</taxon>
        <taxon>Insecta</taxon>
        <taxon>Pterygota</taxon>
        <taxon>Neoptera</taxon>
        <taxon>Endopterygota</taxon>
        <taxon>Hymenoptera</taxon>
        <taxon>Apocrita</taxon>
        <taxon>Aculeata</taxon>
        <taxon>Formicoidea</taxon>
        <taxon>Formicidae</taxon>
        <taxon>Formicinae</taxon>
        <taxon>Lasius</taxon>
        <taxon>Lasius</taxon>
    </lineage>
</organism>
<dbReference type="InterPro" id="IPR050430">
    <property type="entry name" value="Peptidase_S1"/>
</dbReference>
<dbReference type="CDD" id="cd00190">
    <property type="entry name" value="Tryp_SPc"/>
    <property type="match status" value="1"/>
</dbReference>
<reference evidence="12" key="1">
    <citation type="submission" date="2024-04" db="EMBL/GenBank/DDBJ databases">
        <authorList>
            <consortium name="Molecular Ecology Group"/>
        </authorList>
    </citation>
    <scope>NUCLEOTIDE SEQUENCE</scope>
</reference>
<keyword evidence="13" id="KW-1185">Reference proteome</keyword>
<dbReference type="PANTHER" id="PTHR24276:SF98">
    <property type="entry name" value="FI18310P1-RELATED"/>
    <property type="match status" value="1"/>
</dbReference>
<evidence type="ECO:0000259" key="11">
    <source>
        <dbReference type="PROSITE" id="PS50240"/>
    </source>
</evidence>
<dbReference type="AlphaFoldDB" id="A0AAV2NTX5"/>
<evidence type="ECO:0000256" key="10">
    <source>
        <dbReference type="SAM" id="SignalP"/>
    </source>
</evidence>
<evidence type="ECO:0000256" key="7">
    <source>
        <dbReference type="ARBA" id="ARBA00023157"/>
    </source>
</evidence>
<dbReference type="Gene3D" id="2.40.10.10">
    <property type="entry name" value="Trypsin-like serine proteases"/>
    <property type="match status" value="1"/>
</dbReference>
<accession>A0AAV2NTX5</accession>
<dbReference type="GO" id="GO:0016485">
    <property type="term" value="P:protein processing"/>
    <property type="evidence" value="ECO:0007669"/>
    <property type="project" value="UniProtKB-ARBA"/>
</dbReference>
<dbReference type="InterPro" id="IPR001254">
    <property type="entry name" value="Trypsin_dom"/>
</dbReference>
<dbReference type="FunFam" id="2.40.10.10:FF:000047">
    <property type="entry name" value="Trypsin eta"/>
    <property type="match status" value="1"/>
</dbReference>
<comment type="subcellular location">
    <subcellularLocation>
        <location evidence="1">Secreted</location>
        <location evidence="1">Extracellular space</location>
    </subcellularLocation>
</comment>
<dbReference type="EMBL" id="OZ034827">
    <property type="protein sequence ID" value="CAL1683672.1"/>
    <property type="molecule type" value="Genomic_DNA"/>
</dbReference>
<evidence type="ECO:0000256" key="1">
    <source>
        <dbReference type="ARBA" id="ARBA00004239"/>
    </source>
</evidence>
<evidence type="ECO:0000256" key="8">
    <source>
        <dbReference type="ARBA" id="ARBA00044036"/>
    </source>
</evidence>
<evidence type="ECO:0000256" key="4">
    <source>
        <dbReference type="ARBA" id="ARBA00022670"/>
    </source>
</evidence>
<evidence type="ECO:0000256" key="9">
    <source>
        <dbReference type="RuleBase" id="RU363034"/>
    </source>
</evidence>
<dbReference type="InterPro" id="IPR043504">
    <property type="entry name" value="Peptidase_S1_PA_chymotrypsin"/>
</dbReference>
<dbReference type="EC" id="3.4.21.1" evidence="8"/>
<dbReference type="SMART" id="SM00020">
    <property type="entry name" value="Tryp_SPc"/>
    <property type="match status" value="1"/>
</dbReference>
<dbReference type="Pfam" id="PF00089">
    <property type="entry name" value="Trypsin"/>
    <property type="match status" value="1"/>
</dbReference>